<evidence type="ECO:0000313" key="2">
    <source>
        <dbReference type="RefSeq" id="XP_060670818.1"/>
    </source>
</evidence>
<dbReference type="PANTHER" id="PTHR11439:SF524">
    <property type="entry name" value="RNA-DIRECTED DNA POLYMERASE, PROTEIN KINASE RLK-PELLE-DLSV FAMILY"/>
    <property type="match status" value="1"/>
</dbReference>
<keyword evidence="1" id="KW-1185">Reference proteome</keyword>
<gene>
    <name evidence="2" type="primary">LOC132800651</name>
</gene>
<name>A0ABM4A268_ZIZJJ</name>
<accession>A0ABM4A268</accession>
<dbReference type="Proteomes" id="UP001652623">
    <property type="component" value="Chromosome 2"/>
</dbReference>
<organism evidence="1 2">
    <name type="scientific">Ziziphus jujuba</name>
    <name type="common">Chinese jujube</name>
    <name type="synonym">Ziziphus sativa</name>
    <dbReference type="NCBI Taxonomy" id="326968"/>
    <lineage>
        <taxon>Eukaryota</taxon>
        <taxon>Viridiplantae</taxon>
        <taxon>Streptophyta</taxon>
        <taxon>Embryophyta</taxon>
        <taxon>Tracheophyta</taxon>
        <taxon>Spermatophyta</taxon>
        <taxon>Magnoliopsida</taxon>
        <taxon>eudicotyledons</taxon>
        <taxon>Gunneridae</taxon>
        <taxon>Pentapetalae</taxon>
        <taxon>rosids</taxon>
        <taxon>fabids</taxon>
        <taxon>Rosales</taxon>
        <taxon>Rhamnaceae</taxon>
        <taxon>Paliureae</taxon>
        <taxon>Ziziphus</taxon>
    </lineage>
</organism>
<dbReference type="GeneID" id="132800651"/>
<dbReference type="PANTHER" id="PTHR11439">
    <property type="entry name" value="GAG-POL-RELATED RETROTRANSPOSON"/>
    <property type="match status" value="1"/>
</dbReference>
<dbReference type="CDD" id="cd09272">
    <property type="entry name" value="RNase_HI_RT_Ty1"/>
    <property type="match status" value="1"/>
</dbReference>
<dbReference type="RefSeq" id="XP_060670818.1">
    <property type="nucleotide sequence ID" value="XM_060814835.1"/>
</dbReference>
<sequence length="249" mass="27915">MEQPPGFLHPLFPHHVCLLHKSLKGLKQAPRAWFERLSSSLLKIGFLCSSSALISHIIQKLSLDFALKDLGIIHYFLGLEAKFFNGGLFLSQSKYTCDLLQRANMLHALAISTPIATKITPSIDDDDAVDATEYRSIVEALQYLTFTRPDIQHAVNRACQHLHSPTRLHLKAVKRILWYLKGKMNFGLRFLAQSHNTLSGCSDADWAGCPLTCRSTTDYCVFFGVNCISWSSKKQSTMARSSMKQSIGL</sequence>
<protein>
    <submittedName>
        <fullName evidence="2">Uncharacterized mitochondrial protein AtMg00810-like</fullName>
    </submittedName>
</protein>
<reference evidence="2" key="1">
    <citation type="submission" date="2025-08" db="UniProtKB">
        <authorList>
            <consortium name="RefSeq"/>
        </authorList>
    </citation>
    <scope>IDENTIFICATION</scope>
    <source>
        <tissue evidence="2">Seedling</tissue>
    </source>
</reference>
<evidence type="ECO:0000313" key="1">
    <source>
        <dbReference type="Proteomes" id="UP001652623"/>
    </source>
</evidence>
<proteinExistence type="predicted"/>